<evidence type="ECO:0000313" key="1">
    <source>
        <dbReference type="EMBL" id="MCW3473866.1"/>
    </source>
</evidence>
<dbReference type="AlphaFoldDB" id="A0AA42CER3"/>
<sequence length="121" mass="13510">MDVTGHLDLCGPELVEGWIFWHREPARKLELQVFMDNQLVGACMADLFRQDLRDAGLGDGHCAFSFRIPEGTTIRDFGSTRLRLTGSVLYLLPDNHTTFAPAIQPSAIAQVAPQTTWGRVR</sequence>
<dbReference type="RefSeq" id="WP_264712483.1">
    <property type="nucleotide sequence ID" value="NZ_JAPDNT010000002.1"/>
</dbReference>
<proteinExistence type="predicted"/>
<dbReference type="EMBL" id="JAPDNT010000002">
    <property type="protein sequence ID" value="MCW3473866.1"/>
    <property type="molecule type" value="Genomic_DNA"/>
</dbReference>
<name>A0AA42CER3_9PROT</name>
<organism evidence="1 2">
    <name type="scientific">Limobrevibacterium gyesilva</name>
    <dbReference type="NCBI Taxonomy" id="2991712"/>
    <lineage>
        <taxon>Bacteria</taxon>
        <taxon>Pseudomonadati</taxon>
        <taxon>Pseudomonadota</taxon>
        <taxon>Alphaproteobacteria</taxon>
        <taxon>Acetobacterales</taxon>
        <taxon>Acetobacteraceae</taxon>
        <taxon>Limobrevibacterium</taxon>
    </lineage>
</organism>
<comment type="caution">
    <text evidence="1">The sequence shown here is derived from an EMBL/GenBank/DDBJ whole genome shotgun (WGS) entry which is preliminary data.</text>
</comment>
<dbReference type="Proteomes" id="UP001165679">
    <property type="component" value="Unassembled WGS sequence"/>
</dbReference>
<protein>
    <submittedName>
        <fullName evidence="1">Uncharacterized protein</fullName>
    </submittedName>
</protein>
<evidence type="ECO:0000313" key="2">
    <source>
        <dbReference type="Proteomes" id="UP001165679"/>
    </source>
</evidence>
<accession>A0AA42CER3</accession>
<gene>
    <name evidence="1" type="ORF">OL599_04685</name>
</gene>
<reference evidence="1" key="1">
    <citation type="submission" date="2022-09" db="EMBL/GenBank/DDBJ databases">
        <title>Rhodovastum sp. nov. RN2-1 isolated from soil in Seongnam, South Korea.</title>
        <authorList>
            <person name="Le N.T."/>
        </authorList>
    </citation>
    <scope>NUCLEOTIDE SEQUENCE</scope>
    <source>
        <strain evidence="1">RN2-1</strain>
    </source>
</reference>
<keyword evidence="2" id="KW-1185">Reference proteome</keyword>
<reference evidence="1" key="2">
    <citation type="submission" date="2022-10" db="EMBL/GenBank/DDBJ databases">
        <authorList>
            <person name="Trinh H.N."/>
        </authorList>
    </citation>
    <scope>NUCLEOTIDE SEQUENCE</scope>
    <source>
        <strain evidence="1">RN2-1</strain>
    </source>
</reference>